<name>A0A7I7SNB8_9MYCO</name>
<evidence type="ECO:0000313" key="13">
    <source>
        <dbReference type="Proteomes" id="UP000466445"/>
    </source>
</evidence>
<dbReference type="KEGG" id="msar:MSAR_04820"/>
<feature type="domain" description="Alpha-D-phosphohexomutase alpha/beta/alpha" evidence="10">
    <location>
        <begin position="192"/>
        <end position="289"/>
    </location>
</feature>
<dbReference type="InterPro" id="IPR005841">
    <property type="entry name" value="Alpha-D-phosphohexomutase_SF"/>
</dbReference>
<dbReference type="PRINTS" id="PR00509">
    <property type="entry name" value="PGMPMM"/>
</dbReference>
<reference evidence="12 13" key="1">
    <citation type="journal article" date="2019" name="Emerg. Microbes Infect.">
        <title>Comprehensive subspecies identification of 175 nontuberculous mycobacteria species based on 7547 genomic profiles.</title>
        <authorList>
            <person name="Matsumoto Y."/>
            <person name="Kinjo T."/>
            <person name="Motooka D."/>
            <person name="Nabeya D."/>
            <person name="Jung N."/>
            <person name="Uechi K."/>
            <person name="Horii T."/>
            <person name="Iida T."/>
            <person name="Fujita J."/>
            <person name="Nakamura S."/>
        </authorList>
    </citation>
    <scope>NUCLEOTIDE SEQUENCE [LARGE SCALE GENOMIC DNA]</scope>
    <source>
        <strain evidence="12 13">JCM 30395</strain>
    </source>
</reference>
<dbReference type="InterPro" id="IPR016055">
    <property type="entry name" value="A-D-PHexomutase_a/b/a-I/II/III"/>
</dbReference>
<accession>A0A7I7SNB8</accession>
<dbReference type="PROSITE" id="PS00710">
    <property type="entry name" value="PGM_PMM"/>
    <property type="match status" value="1"/>
</dbReference>
<proteinExistence type="inferred from homology"/>
<dbReference type="Gene3D" id="3.40.120.10">
    <property type="entry name" value="Alpha-D-Glucose-1,6-Bisphosphate, subunit A, domain 3"/>
    <property type="match status" value="3"/>
</dbReference>
<dbReference type="Proteomes" id="UP000466445">
    <property type="component" value="Chromosome"/>
</dbReference>
<evidence type="ECO:0000259" key="8">
    <source>
        <dbReference type="Pfam" id="PF00408"/>
    </source>
</evidence>
<dbReference type="InterPro" id="IPR005846">
    <property type="entry name" value="A-D-PHexomutase_a/b/a-III"/>
</dbReference>
<dbReference type="GO" id="GO:0000287">
    <property type="term" value="F:magnesium ion binding"/>
    <property type="evidence" value="ECO:0007669"/>
    <property type="project" value="InterPro"/>
</dbReference>
<feature type="domain" description="Alpha-D-phosphohexomutase C-terminal" evidence="8">
    <location>
        <begin position="481"/>
        <end position="504"/>
    </location>
</feature>
<dbReference type="GO" id="GO:0005975">
    <property type="term" value="P:carbohydrate metabolic process"/>
    <property type="evidence" value="ECO:0007669"/>
    <property type="project" value="InterPro"/>
</dbReference>
<comment type="cofactor">
    <cofactor evidence="1">
        <name>Mg(2+)</name>
        <dbReference type="ChEBI" id="CHEBI:18420"/>
    </cofactor>
</comment>
<dbReference type="AlphaFoldDB" id="A0A7I7SNB8"/>
<keyword evidence="4 7" id="KW-0479">Metal-binding</keyword>
<dbReference type="InterPro" id="IPR016066">
    <property type="entry name" value="A-D-PHexomutase_CS"/>
</dbReference>
<organism evidence="12 13">
    <name type="scientific">Mycolicibacterium sarraceniae</name>
    <dbReference type="NCBI Taxonomy" id="1534348"/>
    <lineage>
        <taxon>Bacteria</taxon>
        <taxon>Bacillati</taxon>
        <taxon>Actinomycetota</taxon>
        <taxon>Actinomycetes</taxon>
        <taxon>Mycobacteriales</taxon>
        <taxon>Mycobacteriaceae</taxon>
        <taxon>Mycolicibacterium</taxon>
    </lineage>
</organism>
<evidence type="ECO:0000256" key="7">
    <source>
        <dbReference type="RuleBase" id="RU004326"/>
    </source>
</evidence>
<keyword evidence="3" id="KW-0597">Phosphoprotein</keyword>
<dbReference type="Pfam" id="PF02878">
    <property type="entry name" value="PGM_PMM_I"/>
    <property type="match status" value="1"/>
</dbReference>
<evidence type="ECO:0000256" key="1">
    <source>
        <dbReference type="ARBA" id="ARBA00001946"/>
    </source>
</evidence>
<evidence type="ECO:0000259" key="11">
    <source>
        <dbReference type="Pfam" id="PF02880"/>
    </source>
</evidence>
<evidence type="ECO:0000256" key="6">
    <source>
        <dbReference type="ARBA" id="ARBA00023235"/>
    </source>
</evidence>
<feature type="domain" description="Alpha-D-phosphohexomutase alpha/beta/alpha" evidence="9">
    <location>
        <begin position="36"/>
        <end position="169"/>
    </location>
</feature>
<dbReference type="PANTHER" id="PTHR45745:SF1">
    <property type="entry name" value="PHOSPHOGLUCOMUTASE 2B-RELATED"/>
    <property type="match status" value="1"/>
</dbReference>
<evidence type="ECO:0000259" key="10">
    <source>
        <dbReference type="Pfam" id="PF02879"/>
    </source>
</evidence>
<evidence type="ECO:0000313" key="12">
    <source>
        <dbReference type="EMBL" id="BBY57346.1"/>
    </source>
</evidence>
<dbReference type="GO" id="GO:0008973">
    <property type="term" value="F:phosphopentomutase activity"/>
    <property type="evidence" value="ECO:0007669"/>
    <property type="project" value="TreeGrafter"/>
</dbReference>
<evidence type="ECO:0000256" key="2">
    <source>
        <dbReference type="ARBA" id="ARBA00010231"/>
    </source>
</evidence>
<dbReference type="Pfam" id="PF00408">
    <property type="entry name" value="PGM_PMM_IV"/>
    <property type="match status" value="1"/>
</dbReference>
<gene>
    <name evidence="12" type="primary">pmmB</name>
    <name evidence="12" type="ORF">MSAR_04820</name>
</gene>
<dbReference type="InterPro" id="IPR036900">
    <property type="entry name" value="A-D-PHexomutase_C_sf"/>
</dbReference>
<dbReference type="GO" id="GO:0006166">
    <property type="term" value="P:purine ribonucleoside salvage"/>
    <property type="evidence" value="ECO:0007669"/>
    <property type="project" value="TreeGrafter"/>
</dbReference>
<feature type="domain" description="Alpha-D-phosphohexomutase alpha/beta/alpha" evidence="11">
    <location>
        <begin position="302"/>
        <end position="404"/>
    </location>
</feature>
<protein>
    <submittedName>
        <fullName evidence="12">Phosphomannomutase PmmB</fullName>
    </submittedName>
</protein>
<dbReference type="SUPFAM" id="SSF53738">
    <property type="entry name" value="Phosphoglucomutase, first 3 domains"/>
    <property type="match status" value="3"/>
</dbReference>
<dbReference type="Pfam" id="PF02880">
    <property type="entry name" value="PGM_PMM_III"/>
    <property type="match status" value="1"/>
</dbReference>
<dbReference type="PANTHER" id="PTHR45745">
    <property type="entry name" value="PHOSPHOMANNOMUTASE 45A"/>
    <property type="match status" value="1"/>
</dbReference>
<evidence type="ECO:0000256" key="5">
    <source>
        <dbReference type="ARBA" id="ARBA00022842"/>
    </source>
</evidence>
<keyword evidence="5 7" id="KW-0460">Magnesium</keyword>
<evidence type="ECO:0000259" key="9">
    <source>
        <dbReference type="Pfam" id="PF02878"/>
    </source>
</evidence>
<dbReference type="RefSeq" id="WP_163694647.1">
    <property type="nucleotide sequence ID" value="NZ_AP022595.1"/>
</dbReference>
<dbReference type="InterPro" id="IPR005845">
    <property type="entry name" value="A-D-PHexomutase_a/b/a-II"/>
</dbReference>
<evidence type="ECO:0000256" key="4">
    <source>
        <dbReference type="ARBA" id="ARBA00022723"/>
    </source>
</evidence>
<sequence length="530" mass="55422">MTPEDWIAHDPDPVTAAELAALDAVELAARFSRPLTFGTAGLRGPVRGGPDAMNLAVARRVTWALAQVLTDRGLGGSPVVVGRDARHGSAQFGEATAEVFAAQGFSVITWEHPVPTPVVAFAVRQSGAAAGVQITASHNPPVDNGYKVYLDGGLQIVSPVDREIEAAIALAPPADQIPRLAVQPADDALVEAYLARVATLRRTAQGRLRVALTAMHGVGGELAVRVLGAAGFDDVHTVTSQFAPDPDFPTVPFPNPEEPGAADALLELAKQVGADIAVALDPDADRCAVGIPVGDRWRMLSGDETGWLLGDYILSTLPPGRAATSVVASSVVSSQLLAKIAADHGARHVETLTGFKWLARADAGLGAQSLVYAYEEAIGHCVDPAAVRDKDGIGAAVLICDLVTSFIAQGDSIPAALDRLALRHGVYTTAAVSRRVADPAEAAAMMARLHTTPPTELAGFAVHATQQGDAVFLTGGDQQSWVRVVVRPSGTEPKVKCYTEVRQKVGADLADARRGAAAVQDRLLESIRTW</sequence>
<comment type="similarity">
    <text evidence="2 7">Belongs to the phosphohexose mutase family.</text>
</comment>
<evidence type="ECO:0000256" key="3">
    <source>
        <dbReference type="ARBA" id="ARBA00022553"/>
    </source>
</evidence>
<dbReference type="Gene3D" id="3.30.310.50">
    <property type="entry name" value="Alpha-D-phosphohexomutase, C-terminal domain"/>
    <property type="match status" value="1"/>
</dbReference>
<dbReference type="InterPro" id="IPR005843">
    <property type="entry name" value="A-D-PHexomutase_C"/>
</dbReference>
<dbReference type="InterPro" id="IPR005844">
    <property type="entry name" value="A-D-PHexomutase_a/b/a-I"/>
</dbReference>
<dbReference type="Pfam" id="PF02879">
    <property type="entry name" value="PGM_PMM_II"/>
    <property type="match status" value="1"/>
</dbReference>
<dbReference type="SUPFAM" id="SSF55957">
    <property type="entry name" value="Phosphoglucomutase, C-terminal domain"/>
    <property type="match status" value="1"/>
</dbReference>
<dbReference type="EMBL" id="AP022595">
    <property type="protein sequence ID" value="BBY57346.1"/>
    <property type="molecule type" value="Genomic_DNA"/>
</dbReference>
<keyword evidence="13" id="KW-1185">Reference proteome</keyword>
<dbReference type="CDD" id="cd05799">
    <property type="entry name" value="PGM2"/>
    <property type="match status" value="1"/>
</dbReference>
<keyword evidence="6" id="KW-0413">Isomerase</keyword>